<keyword evidence="3" id="KW-1185">Reference proteome</keyword>
<name>A0A6G1GHV6_9PEZI</name>
<protein>
    <recommendedName>
        <fullName evidence="5">DNase I-like protein</fullName>
    </recommendedName>
</protein>
<dbReference type="OrthoDB" id="3863009at2759"/>
<evidence type="ECO:0000313" key="4">
    <source>
        <dbReference type="RefSeq" id="XP_033539081.1"/>
    </source>
</evidence>
<dbReference type="GeneID" id="54419073"/>
<organism evidence="2">
    <name type="scientific">Eremomyces bilateralis CBS 781.70</name>
    <dbReference type="NCBI Taxonomy" id="1392243"/>
    <lineage>
        <taxon>Eukaryota</taxon>
        <taxon>Fungi</taxon>
        <taxon>Dikarya</taxon>
        <taxon>Ascomycota</taxon>
        <taxon>Pezizomycotina</taxon>
        <taxon>Dothideomycetes</taxon>
        <taxon>Dothideomycetes incertae sedis</taxon>
        <taxon>Eremomycetales</taxon>
        <taxon>Eremomycetaceae</taxon>
        <taxon>Eremomyces</taxon>
    </lineage>
</organism>
<keyword evidence="1" id="KW-0812">Transmembrane</keyword>
<dbReference type="RefSeq" id="XP_033539081.1">
    <property type="nucleotide sequence ID" value="XM_033678503.1"/>
</dbReference>
<gene>
    <name evidence="2 4" type="ORF">P152DRAFT_454038</name>
</gene>
<dbReference type="Gene3D" id="3.60.10.10">
    <property type="entry name" value="Endonuclease/exonuclease/phosphatase"/>
    <property type="match status" value="1"/>
</dbReference>
<reference evidence="4" key="2">
    <citation type="submission" date="2020-04" db="EMBL/GenBank/DDBJ databases">
        <authorList>
            <consortium name="NCBI Genome Project"/>
        </authorList>
    </citation>
    <scope>NUCLEOTIDE SEQUENCE</scope>
    <source>
        <strain evidence="4">CBS 781.70</strain>
    </source>
</reference>
<keyword evidence="1" id="KW-1133">Transmembrane helix</keyword>
<feature type="transmembrane region" description="Helical" evidence="1">
    <location>
        <begin position="12"/>
        <end position="33"/>
    </location>
</feature>
<keyword evidence="1" id="KW-0472">Membrane</keyword>
<evidence type="ECO:0008006" key="5">
    <source>
        <dbReference type="Google" id="ProtNLM"/>
    </source>
</evidence>
<evidence type="ECO:0000313" key="2">
    <source>
        <dbReference type="EMBL" id="KAF1817450.1"/>
    </source>
</evidence>
<dbReference type="Proteomes" id="UP000504638">
    <property type="component" value="Unplaced"/>
</dbReference>
<reference evidence="4" key="3">
    <citation type="submission" date="2025-04" db="UniProtKB">
        <authorList>
            <consortium name="RefSeq"/>
        </authorList>
    </citation>
    <scope>IDENTIFICATION</scope>
    <source>
        <strain evidence="4">CBS 781.70</strain>
    </source>
</reference>
<reference evidence="2 4" key="1">
    <citation type="submission" date="2020-01" db="EMBL/GenBank/DDBJ databases">
        <authorList>
            <consortium name="DOE Joint Genome Institute"/>
            <person name="Haridas S."/>
            <person name="Albert R."/>
            <person name="Binder M."/>
            <person name="Bloem J."/>
            <person name="Labutti K."/>
            <person name="Salamov A."/>
            <person name="Andreopoulos B."/>
            <person name="Baker S.E."/>
            <person name="Barry K."/>
            <person name="Bills G."/>
            <person name="Bluhm B.H."/>
            <person name="Cannon C."/>
            <person name="Castanera R."/>
            <person name="Culley D.E."/>
            <person name="Daum C."/>
            <person name="Ezra D."/>
            <person name="Gonzalez J.B."/>
            <person name="Henrissat B."/>
            <person name="Kuo A."/>
            <person name="Liang C."/>
            <person name="Lipzen A."/>
            <person name="Lutzoni F."/>
            <person name="Magnuson J."/>
            <person name="Mondo S."/>
            <person name="Nolan M."/>
            <person name="Ohm R."/>
            <person name="Pangilinan J."/>
            <person name="Park H.-J."/>
            <person name="Ramirez L."/>
            <person name="Alfaro M."/>
            <person name="Sun H."/>
            <person name="Tritt A."/>
            <person name="Yoshinaga Y."/>
            <person name="Zwiers L.-H."/>
            <person name="Turgeon B.G."/>
            <person name="Goodwin S.B."/>
            <person name="Spatafora J.W."/>
            <person name="Crous P.W."/>
            <person name="Grigoriev I.V."/>
        </authorList>
    </citation>
    <scope>NUCLEOTIDE SEQUENCE</scope>
    <source>
        <strain evidence="2 4">CBS 781.70</strain>
    </source>
</reference>
<dbReference type="InterPro" id="IPR036691">
    <property type="entry name" value="Endo/exonu/phosph_ase_sf"/>
</dbReference>
<evidence type="ECO:0000313" key="3">
    <source>
        <dbReference type="Proteomes" id="UP000504638"/>
    </source>
</evidence>
<proteinExistence type="predicted"/>
<evidence type="ECO:0000256" key="1">
    <source>
        <dbReference type="SAM" id="Phobius"/>
    </source>
</evidence>
<dbReference type="EMBL" id="ML975149">
    <property type="protein sequence ID" value="KAF1817450.1"/>
    <property type="molecule type" value="Genomic_DNA"/>
</dbReference>
<dbReference type="PROSITE" id="PS51257">
    <property type="entry name" value="PROKAR_LIPOPROTEIN"/>
    <property type="match status" value="1"/>
</dbReference>
<accession>A0A6G1GHV6</accession>
<dbReference type="AlphaFoldDB" id="A0A6G1GHV6"/>
<sequence length="311" mass="33885">MHHLIYKQDADSIFSNFCLISSCCIYRLGVSFAGSRRRRLIRPSQYQISLQCCSKSFTPKKSGGKSASSTVFKALQLNLCNSGFAKCYSKGKAVGEGNSAISLTTPHVVTLNEICLQDIQNSLHPTFASSWPDDHTYYVFQPAIDKRTNGAYKCKNGDQYGIAVIGRVAASKWSGFKAYGGHYVAQDGGNEQRSFACAAASSDHFACTTHLNTTKATAMTQCKALMFEAAPYLKTSTGFSGSTVVGGDLNLKYDRGDKYNVQNCVPNGYTRKGDGSVQQITFSNDLKFKDSSKISVPGIDHPGWLVDLTRT</sequence>